<reference evidence="2 3" key="1">
    <citation type="submission" date="2018-11" db="EMBL/GenBank/DDBJ databases">
        <title>Aureibaculum marinum gen. nov., sp. nov., a member of the family Flavobacteriaceae isolated from the Bohai Sea.</title>
        <authorList>
            <person name="Ji X."/>
        </authorList>
    </citation>
    <scope>NUCLEOTIDE SEQUENCE [LARGE SCALE GENOMIC DNA]</scope>
    <source>
        <strain evidence="2 3">BH-SD17</strain>
    </source>
</reference>
<organism evidence="2 3">
    <name type="scientific">Aureibaculum marinum</name>
    <dbReference type="NCBI Taxonomy" id="2487930"/>
    <lineage>
        <taxon>Bacteria</taxon>
        <taxon>Pseudomonadati</taxon>
        <taxon>Bacteroidota</taxon>
        <taxon>Flavobacteriia</taxon>
        <taxon>Flavobacteriales</taxon>
        <taxon>Flavobacteriaceae</taxon>
        <taxon>Aureibaculum</taxon>
    </lineage>
</organism>
<feature type="signal peptide" evidence="1">
    <location>
        <begin position="1"/>
        <end position="21"/>
    </location>
</feature>
<evidence type="ECO:0000313" key="3">
    <source>
        <dbReference type="Proteomes" id="UP000270856"/>
    </source>
</evidence>
<dbReference type="AlphaFoldDB" id="A0A3N4NJG8"/>
<accession>A0A3N4NJG8</accession>
<name>A0A3N4NJG8_9FLAO</name>
<dbReference type="EMBL" id="RPFJ01000011">
    <property type="protein sequence ID" value="RPD96464.1"/>
    <property type="molecule type" value="Genomic_DNA"/>
</dbReference>
<dbReference type="RefSeq" id="WP_123897630.1">
    <property type="nucleotide sequence ID" value="NZ_RPFJ01000011.1"/>
</dbReference>
<keyword evidence="3" id="KW-1185">Reference proteome</keyword>
<evidence type="ECO:0008006" key="4">
    <source>
        <dbReference type="Google" id="ProtNLM"/>
    </source>
</evidence>
<dbReference type="OrthoDB" id="8887208at2"/>
<feature type="chain" id="PRO_5018083528" description="Outer membrane protein beta-barrel domain-containing protein" evidence="1">
    <location>
        <begin position="22"/>
        <end position="284"/>
    </location>
</feature>
<proteinExistence type="predicted"/>
<protein>
    <recommendedName>
        <fullName evidence="4">Outer membrane protein beta-barrel domain-containing protein</fullName>
    </recommendedName>
</protein>
<evidence type="ECO:0000256" key="1">
    <source>
        <dbReference type="SAM" id="SignalP"/>
    </source>
</evidence>
<keyword evidence="1" id="KW-0732">Signal</keyword>
<evidence type="ECO:0000313" key="2">
    <source>
        <dbReference type="EMBL" id="RPD96464.1"/>
    </source>
</evidence>
<dbReference type="Proteomes" id="UP000270856">
    <property type="component" value="Unassembled WGS sequence"/>
</dbReference>
<comment type="caution">
    <text evidence="2">The sequence shown here is derived from an EMBL/GenBank/DDBJ whole genome shotgun (WGS) entry which is preliminary data.</text>
</comment>
<gene>
    <name evidence="2" type="ORF">EGM88_08835</name>
</gene>
<sequence>MISIRSFIGFCLPFFAFSLNAQRTAPKSFTSSNKGKIFVSWGGNRSSFTNSDITFKGNDYNFTLSNVKSHDKPKGWHVDYINPSRMTIPQTNAKIGYFISENYTIALGVDHMKYVMTQNQTAQIDGEINLSLDEPGASFNGFYNNVPIQLTEDFLKFEHTDGLNYVYSEFSRFDDVSSIFNIKNIDVFQINVTEGIGAGVLYPKTNATLLSKERHDDFHISGYGVSLSAGLHLNFFKYFYLRGDLKGGFIDMNSIRTTQSSADSASQSFFYFQRVISLGGIFRI</sequence>